<reference evidence="3 4" key="1">
    <citation type="journal article" date="2016" name="Genome Biol. Evol.">
        <title>Comparative Genomic Analyses of the Moraxella catarrhalis Serosensitive and Seroresistant Lineages Demonstrate Their Independent Evolution.</title>
        <authorList>
            <person name="Earl J.P."/>
            <person name="de Vries S.P."/>
            <person name="Ahmed A."/>
            <person name="Powell E."/>
            <person name="Schultz M.P."/>
            <person name="Hermans P.W."/>
            <person name="Hill D.J."/>
            <person name="Zhou Z."/>
            <person name="Constantinidou C.I."/>
            <person name="Hu F.Z."/>
            <person name="Bootsma H.J."/>
            <person name="Ehrlich G.D."/>
        </authorList>
    </citation>
    <scope>NUCLEOTIDE SEQUENCE [LARGE SCALE GENOMIC DNA]</scope>
    <source>
        <strain evidence="3 4">Z7542</strain>
    </source>
</reference>
<dbReference type="OrthoDB" id="9777711at2"/>
<comment type="similarity">
    <text evidence="1 2">Belongs to the enoyl-CoA hydratase/isomerase family.</text>
</comment>
<dbReference type="NCBIfam" id="NF005699">
    <property type="entry name" value="PRK07509.1"/>
    <property type="match status" value="1"/>
</dbReference>
<dbReference type="AlphaFoldDB" id="A0A198UM18"/>
<dbReference type="GO" id="GO:0016853">
    <property type="term" value="F:isomerase activity"/>
    <property type="evidence" value="ECO:0007669"/>
    <property type="project" value="InterPro"/>
</dbReference>
<organism evidence="3 4">
    <name type="scientific">Moraxella catarrhalis</name>
    <name type="common">Branhamella catarrhalis</name>
    <dbReference type="NCBI Taxonomy" id="480"/>
    <lineage>
        <taxon>Bacteria</taxon>
        <taxon>Pseudomonadati</taxon>
        <taxon>Pseudomonadota</taxon>
        <taxon>Gammaproteobacteria</taxon>
        <taxon>Moraxellales</taxon>
        <taxon>Moraxellaceae</taxon>
        <taxon>Moraxella</taxon>
    </lineage>
</organism>
<proteinExistence type="inferred from homology"/>
<dbReference type="InterPro" id="IPR029045">
    <property type="entry name" value="ClpP/crotonase-like_dom_sf"/>
</dbReference>
<dbReference type="SUPFAM" id="SSF52096">
    <property type="entry name" value="ClpP/crotonase"/>
    <property type="match status" value="1"/>
</dbReference>
<dbReference type="PANTHER" id="PTHR43149">
    <property type="entry name" value="ENOYL-COA HYDRATASE"/>
    <property type="match status" value="1"/>
</dbReference>
<dbReference type="EMBL" id="LXHC01000006">
    <property type="protein sequence ID" value="OAU97538.1"/>
    <property type="molecule type" value="Genomic_DNA"/>
</dbReference>
<dbReference type="Proteomes" id="UP000078228">
    <property type="component" value="Unassembled WGS sequence"/>
</dbReference>
<dbReference type="PATRIC" id="fig|480.237.peg.1196"/>
<evidence type="ECO:0000313" key="3">
    <source>
        <dbReference type="EMBL" id="OAU97538.1"/>
    </source>
</evidence>
<dbReference type="Pfam" id="PF00378">
    <property type="entry name" value="ECH_1"/>
    <property type="match status" value="1"/>
</dbReference>
<evidence type="ECO:0000313" key="4">
    <source>
        <dbReference type="Proteomes" id="UP000078228"/>
    </source>
</evidence>
<evidence type="ECO:0000256" key="1">
    <source>
        <dbReference type="ARBA" id="ARBA00005254"/>
    </source>
</evidence>
<dbReference type="InterPro" id="IPR018376">
    <property type="entry name" value="Enoyl-CoA_hyd/isom_CS"/>
</dbReference>
<dbReference type="CDD" id="cd06558">
    <property type="entry name" value="crotonase-like"/>
    <property type="match status" value="1"/>
</dbReference>
<comment type="caution">
    <text evidence="3">The sequence shown here is derived from an EMBL/GenBank/DDBJ whole genome shotgun (WGS) entry which is preliminary data.</text>
</comment>
<dbReference type="Gene3D" id="3.90.226.10">
    <property type="entry name" value="2-enoyl-CoA Hydratase, Chain A, domain 1"/>
    <property type="match status" value="1"/>
</dbReference>
<gene>
    <name evidence="3" type="ORF">AO384_0574</name>
</gene>
<accession>A0A198UM18</accession>
<keyword evidence="4" id="KW-1185">Reference proteome</keyword>
<dbReference type="PANTHER" id="PTHR43149:SF1">
    <property type="entry name" value="DELTA(3,5)-DELTA(2,4)-DIENOYL-COA ISOMERASE, MITOCHONDRIAL"/>
    <property type="match status" value="1"/>
</dbReference>
<dbReference type="PROSITE" id="PS00166">
    <property type="entry name" value="ENOYL_COA_HYDRATASE"/>
    <property type="match status" value="1"/>
</dbReference>
<dbReference type="RefSeq" id="WP_064610719.1">
    <property type="nucleotide sequence ID" value="NZ_LXHB01000049.1"/>
</dbReference>
<sequence length="264" mass="29258">MENLKTLTVQIEHQIATITLNRPDKKNAISFQMMDELIEVTHKLKRNREVRAVIVMGADGNFSSGLDLADLNNPKSLGVALYELAKPTPSKFQKVCLIWQSLPVPVIAVVQGVCVGGGLQLALGADIRIAAMDARLSVLEAKWGLVADMGITHTACDIRRDVMKQIAMTAEMMDAPIAKDYGLLTHISDDPVCMAISLIDAIKMRSPDAVLAAKRVMNTTQRQDYLALYQEKLWQIKLMLGANRKLAIKKAKDSTVQFIQRQFE</sequence>
<dbReference type="InterPro" id="IPR045002">
    <property type="entry name" value="Ech1-like"/>
</dbReference>
<dbReference type="GO" id="GO:0004300">
    <property type="term" value="F:enoyl-CoA hydratase activity"/>
    <property type="evidence" value="ECO:0007669"/>
    <property type="project" value="UniProtKB-EC"/>
</dbReference>
<name>A0A198UM18_MORCA</name>
<keyword evidence="3" id="KW-0456">Lyase</keyword>
<evidence type="ECO:0000256" key="2">
    <source>
        <dbReference type="RuleBase" id="RU003707"/>
    </source>
</evidence>
<dbReference type="InterPro" id="IPR001753">
    <property type="entry name" value="Enoyl-CoA_hydra/iso"/>
</dbReference>
<dbReference type="EC" id="4.2.1.17" evidence="3"/>
<protein>
    <submittedName>
        <fullName evidence="3">Enoyl-CoA hydratase</fullName>
        <ecNumber evidence="3">4.2.1.17</ecNumber>
    </submittedName>
</protein>